<dbReference type="VEuPathDB" id="TriTrypDB:TcCLB.508479.330"/>
<dbReference type="VEuPathDB" id="TriTrypDB:TcBrA4_0082100"/>
<dbReference type="PROSITE" id="PS51180">
    <property type="entry name" value="BRO1"/>
    <property type="match status" value="1"/>
</dbReference>
<dbReference type="VEuPathDB" id="TriTrypDB:ECC02_002198"/>
<dbReference type="Pfam" id="PF03097">
    <property type="entry name" value="BRO1"/>
    <property type="match status" value="1"/>
</dbReference>
<reference evidence="4 7" key="2">
    <citation type="journal article" date="2019" name="Genome Biol. Evol.">
        <title>Nanopore Sequencing Significantly Improves Genome Assembly of the Protozoan Parasite Trypanosoma cruzi.</title>
        <authorList>
            <person name="Diaz-Viraque F."/>
            <person name="Pita S."/>
            <person name="Greif G."/>
            <person name="de Souza R.C.M."/>
            <person name="Iraola G."/>
            <person name="Robello C."/>
        </authorList>
    </citation>
    <scope>NUCLEOTIDE SEQUENCE [LARGE SCALE GENOMIC DNA]</scope>
    <source>
        <strain evidence="4 7">Berenice</strain>
    </source>
</reference>
<dbReference type="PANTHER" id="PTHR23032:SF13">
    <property type="entry name" value="BRO1 DOMAIN-CONTAINING PROTEIN BROX"/>
    <property type="match status" value="1"/>
</dbReference>
<dbReference type="VEuPathDB" id="TriTrypDB:C4B63_11g7"/>
<evidence type="ECO:0000313" key="7">
    <source>
        <dbReference type="Proteomes" id="UP000583944"/>
    </source>
</evidence>
<dbReference type="InterPro" id="IPR038898">
    <property type="entry name" value="BROX"/>
</dbReference>
<evidence type="ECO:0000259" key="3">
    <source>
        <dbReference type="PROSITE" id="PS51180"/>
    </source>
</evidence>
<accession>A0A2V2VIC1</accession>
<dbReference type="VEuPathDB" id="TriTrypDB:C3747_261g37"/>
<dbReference type="Proteomes" id="UP000583944">
    <property type="component" value="Unassembled WGS sequence"/>
</dbReference>
<dbReference type="AlphaFoldDB" id="A0A2V2VIC1"/>
<feature type="domain" description="BRO1" evidence="3">
    <location>
        <begin position="126"/>
        <end position="337"/>
    </location>
</feature>
<dbReference type="VEuPathDB" id="TriTrypDB:TcG_06608"/>
<comment type="similarity">
    <text evidence="1">Belongs to the BROX family.</text>
</comment>
<dbReference type="VEuPathDB" id="TriTrypDB:TCDM_08324"/>
<comment type="caution">
    <text evidence="5">The sequence shown here is derived from an EMBL/GenBank/DDBJ whole genome shotgun (WGS) entry which is preliminary data.</text>
</comment>
<dbReference type="Proteomes" id="UP000246078">
    <property type="component" value="Unassembled WGS sequence"/>
</dbReference>
<dbReference type="SMART" id="SM01041">
    <property type="entry name" value="BRO1"/>
    <property type="match status" value="1"/>
</dbReference>
<sequence>MTFRFITVPLKKPISRKEKPDAKFKRTPSVEKKIEKKRALCILRIESICKAFEKGSKYKDISWQTEEGREKLVKDAIDAVNLYENEVATTLFGYPVFATEYYYSWGSSLLDNGDVFLDDFRYDLQCMYFNVAAILMNMAEYLLCWQMTPYNASKLEKESYRFLLQAAGYFSLLQEMAHDVKSYCVGTTELKRSEDLQEEILEFLRLVALAQAQEIGATKAVENEVSGGKSMVAKLLNQVVQFYKKAIGIAQGSITSSKNEFLHILAFSQLKADVFEALTFSYAASSIFDNNPSEGLWFLSQSDIYAKVVVNHRDQARKKKKSIPFRGEDLIQNCCDVVQKNCERCTRINSLVHRAKPAEGPLTLPPAYELAHMKEVKLPAKFPHQVTQPAPTPSPEGTQEQN</sequence>
<evidence type="ECO:0000256" key="1">
    <source>
        <dbReference type="ARBA" id="ARBA00008901"/>
    </source>
</evidence>
<organism evidence="5 6">
    <name type="scientific">Trypanosoma cruzi</name>
    <dbReference type="NCBI Taxonomy" id="5693"/>
    <lineage>
        <taxon>Eukaryota</taxon>
        <taxon>Discoba</taxon>
        <taxon>Euglenozoa</taxon>
        <taxon>Kinetoplastea</taxon>
        <taxon>Metakinetoplastina</taxon>
        <taxon>Trypanosomatida</taxon>
        <taxon>Trypanosomatidae</taxon>
        <taxon>Trypanosoma</taxon>
        <taxon>Schizotrypanum</taxon>
    </lineage>
</organism>
<dbReference type="InterPro" id="IPR004328">
    <property type="entry name" value="BRO1_dom"/>
</dbReference>
<evidence type="ECO:0000256" key="2">
    <source>
        <dbReference type="SAM" id="MobiDB-lite"/>
    </source>
</evidence>
<dbReference type="VEuPathDB" id="TriTrypDB:TcYC6_0120080"/>
<evidence type="ECO:0000313" key="6">
    <source>
        <dbReference type="Proteomes" id="UP000246078"/>
    </source>
</evidence>
<dbReference type="VEuPathDB" id="TriTrypDB:BCY84_13589"/>
<protein>
    <recommendedName>
        <fullName evidence="3">BRO1 domain-containing protein</fullName>
    </recommendedName>
</protein>
<dbReference type="EMBL" id="JABDHM010000011">
    <property type="protein sequence ID" value="KAF5224560.1"/>
    <property type="molecule type" value="Genomic_DNA"/>
</dbReference>
<reference evidence="5 6" key="1">
    <citation type="journal article" date="2018" name="Microb. Genom.">
        <title>Expanding an expanded genome: long-read sequencing of Trypanosoma cruzi.</title>
        <authorList>
            <person name="Berna L."/>
            <person name="Rodriguez M."/>
            <person name="Chiribao M.L."/>
            <person name="Parodi-Talice A."/>
            <person name="Pita S."/>
            <person name="Rijo G."/>
            <person name="Alvarez-Valin F."/>
            <person name="Robello C."/>
        </authorList>
    </citation>
    <scope>NUCLEOTIDE SEQUENCE [LARGE SCALE GENOMIC DNA]</scope>
    <source>
        <strain evidence="5 6">TCC</strain>
    </source>
</reference>
<reference evidence="4" key="3">
    <citation type="submission" date="2020-04" db="EMBL/GenBank/DDBJ databases">
        <authorList>
            <person name="Diaz Viraque F."/>
        </authorList>
    </citation>
    <scope>NUCLEOTIDE SEQUENCE</scope>
    <source>
        <strain evidence="4">Berenice</strain>
    </source>
</reference>
<proteinExistence type="inferred from homology"/>
<dbReference type="Gene3D" id="1.25.40.280">
    <property type="entry name" value="alix/aip1 like domains"/>
    <property type="match status" value="1"/>
</dbReference>
<dbReference type="InterPro" id="IPR038499">
    <property type="entry name" value="BRO1_sf"/>
</dbReference>
<feature type="compositionally biased region" description="Polar residues" evidence="2">
    <location>
        <begin position="385"/>
        <end position="402"/>
    </location>
</feature>
<gene>
    <name evidence="5" type="ORF">C3747_261g37</name>
    <name evidence="4" type="ORF">ECC02_002198</name>
</gene>
<evidence type="ECO:0000313" key="5">
    <source>
        <dbReference type="EMBL" id="PWU96051.1"/>
    </source>
</evidence>
<dbReference type="VEuPathDB" id="TriTrypDB:TcCL_NonESM12633"/>
<dbReference type="VEuPathDB" id="TriTrypDB:TCSYLVIO_006406"/>
<evidence type="ECO:0000313" key="4">
    <source>
        <dbReference type="EMBL" id="KAF5224560.1"/>
    </source>
</evidence>
<feature type="region of interest" description="Disordered" evidence="2">
    <location>
        <begin position="381"/>
        <end position="402"/>
    </location>
</feature>
<dbReference type="PANTHER" id="PTHR23032">
    <property type="entry name" value="BRO1 DOMAIN-CONTAINING PROTEIN BROX"/>
    <property type="match status" value="1"/>
</dbReference>
<name>A0A2V2VIC1_TRYCR</name>
<dbReference type="EMBL" id="PRFC01000261">
    <property type="protein sequence ID" value="PWU96051.1"/>
    <property type="molecule type" value="Genomic_DNA"/>
</dbReference>